<gene>
    <name evidence="1" type="ORF">HPB49_009811</name>
</gene>
<comment type="caution">
    <text evidence="1">The sequence shown here is derived from an EMBL/GenBank/DDBJ whole genome shotgun (WGS) entry which is preliminary data.</text>
</comment>
<accession>A0ACB8DCS2</accession>
<keyword evidence="2" id="KW-1185">Reference proteome</keyword>
<evidence type="ECO:0000313" key="2">
    <source>
        <dbReference type="Proteomes" id="UP000821865"/>
    </source>
</evidence>
<organism evidence="1 2">
    <name type="scientific">Dermacentor silvarum</name>
    <name type="common">Tick</name>
    <dbReference type="NCBI Taxonomy" id="543639"/>
    <lineage>
        <taxon>Eukaryota</taxon>
        <taxon>Metazoa</taxon>
        <taxon>Ecdysozoa</taxon>
        <taxon>Arthropoda</taxon>
        <taxon>Chelicerata</taxon>
        <taxon>Arachnida</taxon>
        <taxon>Acari</taxon>
        <taxon>Parasitiformes</taxon>
        <taxon>Ixodida</taxon>
        <taxon>Ixodoidea</taxon>
        <taxon>Ixodidae</taxon>
        <taxon>Rhipicephalinae</taxon>
        <taxon>Dermacentor</taxon>
    </lineage>
</organism>
<name>A0ACB8DCS2_DERSI</name>
<reference evidence="1" key="1">
    <citation type="submission" date="2020-05" db="EMBL/GenBank/DDBJ databases">
        <title>Large-scale comparative analyses of tick genomes elucidate their genetic diversity and vector capacities.</title>
        <authorList>
            <person name="Jia N."/>
            <person name="Wang J."/>
            <person name="Shi W."/>
            <person name="Du L."/>
            <person name="Sun Y."/>
            <person name="Zhan W."/>
            <person name="Jiang J."/>
            <person name="Wang Q."/>
            <person name="Zhang B."/>
            <person name="Ji P."/>
            <person name="Sakyi L.B."/>
            <person name="Cui X."/>
            <person name="Yuan T."/>
            <person name="Jiang B."/>
            <person name="Yang W."/>
            <person name="Lam T.T.-Y."/>
            <person name="Chang Q."/>
            <person name="Ding S."/>
            <person name="Wang X."/>
            <person name="Zhu J."/>
            <person name="Ruan X."/>
            <person name="Zhao L."/>
            <person name="Wei J."/>
            <person name="Que T."/>
            <person name="Du C."/>
            <person name="Cheng J."/>
            <person name="Dai P."/>
            <person name="Han X."/>
            <person name="Huang E."/>
            <person name="Gao Y."/>
            <person name="Liu J."/>
            <person name="Shao H."/>
            <person name="Ye R."/>
            <person name="Li L."/>
            <person name="Wei W."/>
            <person name="Wang X."/>
            <person name="Wang C."/>
            <person name="Yang T."/>
            <person name="Huo Q."/>
            <person name="Li W."/>
            <person name="Guo W."/>
            <person name="Chen H."/>
            <person name="Zhou L."/>
            <person name="Ni X."/>
            <person name="Tian J."/>
            <person name="Zhou Y."/>
            <person name="Sheng Y."/>
            <person name="Liu T."/>
            <person name="Pan Y."/>
            <person name="Xia L."/>
            <person name="Li J."/>
            <person name="Zhao F."/>
            <person name="Cao W."/>
        </authorList>
    </citation>
    <scope>NUCLEOTIDE SEQUENCE</scope>
    <source>
        <strain evidence="1">Dsil-2018</strain>
    </source>
</reference>
<dbReference type="Proteomes" id="UP000821865">
    <property type="component" value="Chromosome 2"/>
</dbReference>
<proteinExistence type="predicted"/>
<evidence type="ECO:0000313" key="1">
    <source>
        <dbReference type="EMBL" id="KAH7965686.1"/>
    </source>
</evidence>
<dbReference type="EMBL" id="CM023471">
    <property type="protein sequence ID" value="KAH7965686.1"/>
    <property type="molecule type" value="Genomic_DNA"/>
</dbReference>
<protein>
    <submittedName>
        <fullName evidence="1">Uncharacterized protein</fullName>
    </submittedName>
</protein>
<sequence length="339" mass="36887">MASEQAPSRPSFLPDLLAADLSPFGANDTSQAGNFLGTAGYAGGRSCPSPCVVQSAPCAWLHCATSLADHEAGCPWSYHVSLLPTSRPADSWPRRVTPAAAADLAAGYPGLLFLRNPGSPVTSVVAAAPKWQPRLARSWLLQSGGSRVLLAEPWCCPAPSFLGCRLFHLAGGPSSVRNFGGQGKPLALCQEKRRLHLFGLLWPLLPVLVLRKTTTPSWTLPLLARLSTRRLSWVRRTLQHFCQVLPNLSIDLPLEPPPIQMASFTLRASLPALPEQHATLVRRRRSENAELVEREAATTRARRATLTGEDTDGGEQEVPGDGEERNELRRVLSRLLVKW</sequence>